<protein>
    <submittedName>
        <fullName evidence="3">Uncharacterized protein</fullName>
    </submittedName>
</protein>
<feature type="region of interest" description="Disordered" evidence="1">
    <location>
        <begin position="290"/>
        <end position="415"/>
    </location>
</feature>
<organism evidence="3 4">
    <name type="scientific">Mollisia scopiformis</name>
    <name type="common">Conifer needle endophyte fungus</name>
    <name type="synonym">Phialocephala scopiformis</name>
    <dbReference type="NCBI Taxonomy" id="149040"/>
    <lineage>
        <taxon>Eukaryota</taxon>
        <taxon>Fungi</taxon>
        <taxon>Dikarya</taxon>
        <taxon>Ascomycota</taxon>
        <taxon>Pezizomycotina</taxon>
        <taxon>Leotiomycetes</taxon>
        <taxon>Helotiales</taxon>
        <taxon>Mollisiaceae</taxon>
        <taxon>Mollisia</taxon>
    </lineage>
</organism>
<dbReference type="EMBL" id="KQ947424">
    <property type="protein sequence ID" value="KUJ12328.1"/>
    <property type="molecule type" value="Genomic_DNA"/>
</dbReference>
<feature type="signal peptide" evidence="2">
    <location>
        <begin position="1"/>
        <end position="18"/>
    </location>
</feature>
<gene>
    <name evidence="3" type="ORF">LY89DRAFT_738116</name>
</gene>
<proteinExistence type="predicted"/>
<dbReference type="STRING" id="149040.A0A194WWH2"/>
<dbReference type="GeneID" id="28830055"/>
<accession>A0A194WWH2</accession>
<feature type="compositionally biased region" description="Low complexity" evidence="1">
    <location>
        <begin position="318"/>
        <end position="329"/>
    </location>
</feature>
<sequence>MFTPSILILLASAGLIESRSVLDARHHHGLHRRATDSSDASATTLAANAIQSGSFVDGSEQVGANEANQAKSQTSTNNFINFCSGKTLSNGLQIVGGSCNGIPMGDLPAKTAMVSSVITFPLAGSKNIESDTTFNITVQMSNLVAGSFTNADATYFSAPQFLSGGQVVGHTHVTVQDMGASLNPTVALDPTQFAFFKGINDAGNGKGLLSATVTGGLPAGNYRVCTMASASNHQPVIMPVAQRGTADDCTKFTVIGSGTTANAASNDGSGGLAAAALAASAVAAGPGAIESSASSVDSSTSTSEASTTTNAGKGSKDTTTSTSEASTTTKAGKGSKDTTTPASEVSTTTDSGKGNKDTTSTSSAELSTSTTSSKAGKGGKDVSSFRFSNTTVAATTTKSNGKGGNQGNALTTSSSSLSTSSVSIASTTTKSDKTGKGNVVSTASSSTETTIIQKVVVIETFFEFVLSLGGLPPSVGKQGESFVVLEEVFEDIVSAAGAACTAQFNTCVGFSGPGFSFEECSSQKESCGSAASTQTSASSPATLTATATVPPSATVTGSVISEATITTSVAATTSQEAVAVVTSESAAQTTPAAVLASSTESTCALVTSTVWVDAPSSTLAVADVASSSIPCSSVIPSSTTSAALSTSTASLIADASALGGIAAPAITNSGDSTRPFEVNGNTFVNEAAAVQRSCDIQFNACANAFNSGAAAGAFNLADCQNQEDDCISAGSS</sequence>
<evidence type="ECO:0000313" key="4">
    <source>
        <dbReference type="Proteomes" id="UP000070700"/>
    </source>
</evidence>
<feature type="chain" id="PRO_5008267533" evidence="2">
    <location>
        <begin position="19"/>
        <end position="732"/>
    </location>
</feature>
<feature type="compositionally biased region" description="Low complexity" evidence="1">
    <location>
        <begin position="338"/>
        <end position="349"/>
    </location>
</feature>
<reference evidence="3 4" key="1">
    <citation type="submission" date="2015-10" db="EMBL/GenBank/DDBJ databases">
        <title>Full genome of DAOMC 229536 Phialocephala scopiformis, a fungal endophyte of spruce producing the potent anti-insectan compound rugulosin.</title>
        <authorList>
            <consortium name="DOE Joint Genome Institute"/>
            <person name="Walker A.K."/>
            <person name="Frasz S.L."/>
            <person name="Seifert K.A."/>
            <person name="Miller J.D."/>
            <person name="Mondo S.J."/>
            <person name="Labutti K."/>
            <person name="Lipzen A."/>
            <person name="Dockter R."/>
            <person name="Kennedy M."/>
            <person name="Grigoriev I.V."/>
            <person name="Spatafora J.W."/>
        </authorList>
    </citation>
    <scope>NUCLEOTIDE SEQUENCE [LARGE SCALE GENOMIC DNA]</scope>
    <source>
        <strain evidence="3 4">CBS 120377</strain>
    </source>
</reference>
<feature type="compositionally biased region" description="Polar residues" evidence="1">
    <location>
        <begin position="385"/>
        <end position="400"/>
    </location>
</feature>
<dbReference type="InterPro" id="IPR053216">
    <property type="entry name" value="Appressorial_penetr-assoc"/>
</dbReference>
<dbReference type="KEGG" id="psco:LY89DRAFT_738116"/>
<keyword evidence="2" id="KW-0732">Signal</keyword>
<dbReference type="OrthoDB" id="2336871at2759"/>
<dbReference type="AlphaFoldDB" id="A0A194WWH2"/>
<dbReference type="PANTHER" id="PTHR34587">
    <property type="entry name" value="VWFA DOMAIN-CONTAINING PROTEIN"/>
    <property type="match status" value="1"/>
</dbReference>
<evidence type="ECO:0000313" key="3">
    <source>
        <dbReference type="EMBL" id="KUJ12328.1"/>
    </source>
</evidence>
<name>A0A194WWH2_MOLSC</name>
<evidence type="ECO:0000256" key="1">
    <source>
        <dbReference type="SAM" id="MobiDB-lite"/>
    </source>
</evidence>
<dbReference type="PANTHER" id="PTHR34587:SF2">
    <property type="entry name" value="G-PROTEIN COUPLED RECEPTORS FAMILY 1 PROFILE DOMAIN-CONTAINING PROTEIN"/>
    <property type="match status" value="1"/>
</dbReference>
<dbReference type="RefSeq" id="XP_018066683.1">
    <property type="nucleotide sequence ID" value="XM_018220329.1"/>
</dbReference>
<dbReference type="Proteomes" id="UP000070700">
    <property type="component" value="Unassembled WGS sequence"/>
</dbReference>
<evidence type="ECO:0000256" key="2">
    <source>
        <dbReference type="SAM" id="SignalP"/>
    </source>
</evidence>
<dbReference type="InParanoid" id="A0A194WWH2"/>
<keyword evidence="4" id="KW-1185">Reference proteome</keyword>
<feature type="compositionally biased region" description="Low complexity" evidence="1">
    <location>
        <begin position="290"/>
        <end position="309"/>
    </location>
</feature>
<feature type="compositionally biased region" description="Low complexity" evidence="1">
    <location>
        <begin position="358"/>
        <end position="375"/>
    </location>
</feature>